<dbReference type="AlphaFoldDB" id="A0A3M7T013"/>
<keyword evidence="3" id="KW-1185">Reference proteome</keyword>
<dbReference type="Proteomes" id="UP000276133">
    <property type="component" value="Unassembled WGS sequence"/>
</dbReference>
<feature type="compositionally biased region" description="Basic and acidic residues" evidence="1">
    <location>
        <begin position="57"/>
        <end position="66"/>
    </location>
</feature>
<dbReference type="EMBL" id="REGN01000513">
    <property type="protein sequence ID" value="RNA41364.1"/>
    <property type="molecule type" value="Genomic_DNA"/>
</dbReference>
<name>A0A3M7T013_BRAPC</name>
<proteinExistence type="predicted"/>
<evidence type="ECO:0000313" key="2">
    <source>
        <dbReference type="EMBL" id="RNA41364.1"/>
    </source>
</evidence>
<protein>
    <submittedName>
        <fullName evidence="2">Uncharacterized protein</fullName>
    </submittedName>
</protein>
<feature type="region of interest" description="Disordered" evidence="1">
    <location>
        <begin position="42"/>
        <end position="66"/>
    </location>
</feature>
<comment type="caution">
    <text evidence="2">The sequence shown here is derived from an EMBL/GenBank/DDBJ whole genome shotgun (WGS) entry which is preliminary data.</text>
</comment>
<feature type="compositionally biased region" description="Acidic residues" evidence="1">
    <location>
        <begin position="47"/>
        <end position="56"/>
    </location>
</feature>
<evidence type="ECO:0000313" key="3">
    <source>
        <dbReference type="Proteomes" id="UP000276133"/>
    </source>
</evidence>
<evidence type="ECO:0000256" key="1">
    <source>
        <dbReference type="SAM" id="MobiDB-lite"/>
    </source>
</evidence>
<dbReference type="OrthoDB" id="10197595at2759"/>
<accession>A0A3M7T013</accession>
<organism evidence="2 3">
    <name type="scientific">Brachionus plicatilis</name>
    <name type="common">Marine rotifer</name>
    <name type="synonym">Brachionus muelleri</name>
    <dbReference type="NCBI Taxonomy" id="10195"/>
    <lineage>
        <taxon>Eukaryota</taxon>
        <taxon>Metazoa</taxon>
        <taxon>Spiralia</taxon>
        <taxon>Gnathifera</taxon>
        <taxon>Rotifera</taxon>
        <taxon>Eurotatoria</taxon>
        <taxon>Monogononta</taxon>
        <taxon>Pseudotrocha</taxon>
        <taxon>Ploima</taxon>
        <taxon>Brachionidae</taxon>
        <taxon>Brachionus</taxon>
    </lineage>
</organism>
<gene>
    <name evidence="2" type="ORF">BpHYR1_043590</name>
</gene>
<reference evidence="2 3" key="1">
    <citation type="journal article" date="2018" name="Sci. Rep.">
        <title>Genomic signatures of local adaptation to the degree of environmental predictability in rotifers.</title>
        <authorList>
            <person name="Franch-Gras L."/>
            <person name="Hahn C."/>
            <person name="Garcia-Roger E.M."/>
            <person name="Carmona M.J."/>
            <person name="Serra M."/>
            <person name="Gomez A."/>
        </authorList>
    </citation>
    <scope>NUCLEOTIDE SEQUENCE [LARGE SCALE GENOMIC DNA]</scope>
    <source>
        <strain evidence="2">HYR1</strain>
    </source>
</reference>
<sequence>MFKLKSGCYSYNCTAEEFLDLEIDEPTGETLSDSDLIDLVQKNNPDGENDCDDDKENDQSARKSKEVYTNQAIFRPQPLCFILDIRIC</sequence>